<dbReference type="EMBL" id="CAJOAZ010023928">
    <property type="protein sequence ID" value="CAF4379885.1"/>
    <property type="molecule type" value="Genomic_DNA"/>
</dbReference>
<evidence type="ECO:0000313" key="2">
    <source>
        <dbReference type="Proteomes" id="UP000663844"/>
    </source>
</evidence>
<accession>A0A820MU87</accession>
<feature type="non-terminal residue" evidence="1">
    <location>
        <position position="174"/>
    </location>
</feature>
<protein>
    <submittedName>
        <fullName evidence="1">Uncharacterized protein</fullName>
    </submittedName>
</protein>
<evidence type="ECO:0000313" key="1">
    <source>
        <dbReference type="EMBL" id="CAF4379885.1"/>
    </source>
</evidence>
<sequence length="174" mass="19423">IQDNEFEISATIWLNNTEIFSDSISSLKHPIELPSELLHSENKHGNMLVICCVDTSLSLHVCLLIQAKIIYATGQVMSDERSLDIFQDLDKQKNNVLDYTVSVDDADGRIDVKFNPKLKSKSLSTQLSTLKQPSQSIIDENQSTENIDEDLLVPRLAIVILIVGTRGDVQPFIA</sequence>
<dbReference type="Proteomes" id="UP000663844">
    <property type="component" value="Unassembled WGS sequence"/>
</dbReference>
<name>A0A820MU87_9BILA</name>
<dbReference type="AlphaFoldDB" id="A0A820MU87"/>
<reference evidence="1" key="1">
    <citation type="submission" date="2021-02" db="EMBL/GenBank/DDBJ databases">
        <authorList>
            <person name="Nowell W R."/>
        </authorList>
    </citation>
    <scope>NUCLEOTIDE SEQUENCE</scope>
</reference>
<organism evidence="1 2">
    <name type="scientific">Adineta steineri</name>
    <dbReference type="NCBI Taxonomy" id="433720"/>
    <lineage>
        <taxon>Eukaryota</taxon>
        <taxon>Metazoa</taxon>
        <taxon>Spiralia</taxon>
        <taxon>Gnathifera</taxon>
        <taxon>Rotifera</taxon>
        <taxon>Eurotatoria</taxon>
        <taxon>Bdelloidea</taxon>
        <taxon>Adinetida</taxon>
        <taxon>Adinetidae</taxon>
        <taxon>Adineta</taxon>
    </lineage>
</organism>
<comment type="caution">
    <text evidence="1">The sequence shown here is derived from an EMBL/GenBank/DDBJ whole genome shotgun (WGS) entry which is preliminary data.</text>
</comment>
<feature type="non-terminal residue" evidence="1">
    <location>
        <position position="1"/>
    </location>
</feature>
<proteinExistence type="predicted"/>
<gene>
    <name evidence="1" type="ORF">OXD698_LOCUS50316</name>
</gene>